<dbReference type="Gene3D" id="3.10.180.10">
    <property type="entry name" value="2,3-Dihydroxybiphenyl 1,2-Dioxygenase, domain 1"/>
    <property type="match status" value="1"/>
</dbReference>
<organism evidence="2 3">
    <name type="scientific">Candidatus Phosphoribacter hodrii</name>
    <dbReference type="NCBI Taxonomy" id="2953743"/>
    <lineage>
        <taxon>Bacteria</taxon>
        <taxon>Bacillati</taxon>
        <taxon>Actinomycetota</taxon>
        <taxon>Actinomycetes</taxon>
        <taxon>Micrococcales</taxon>
        <taxon>Dermatophilaceae</taxon>
        <taxon>Candidatus Phosphoribacter</taxon>
    </lineage>
</organism>
<dbReference type="InterPro" id="IPR037523">
    <property type="entry name" value="VOC_core"/>
</dbReference>
<dbReference type="Pfam" id="PF00903">
    <property type="entry name" value="Glyoxalase"/>
    <property type="match status" value="1"/>
</dbReference>
<sequence length="139" mass="14893">MEQRISLITLAVRDLAASRRFYVDGLGWEAFLDVDDVLMLRVGEHLLLSLWASDSFAAEVGPSTLGTGIAPITLAHNVSSDAEVDAILDEMERAGGQIVELATRREWGGYSGYAADPDGYRWEIANAGDGPLTAPVVSA</sequence>
<gene>
    <name evidence="2" type="ORF">IPP00_05495</name>
</gene>
<dbReference type="Proteomes" id="UP000886632">
    <property type="component" value="Unassembled WGS sequence"/>
</dbReference>
<protein>
    <submittedName>
        <fullName evidence="2">VOC family protein</fullName>
    </submittedName>
</protein>
<evidence type="ECO:0000313" key="3">
    <source>
        <dbReference type="Proteomes" id="UP000886632"/>
    </source>
</evidence>
<comment type="caution">
    <text evidence="2">The sequence shown here is derived from an EMBL/GenBank/DDBJ whole genome shotgun (WGS) entry which is preliminary data.</text>
</comment>
<dbReference type="SUPFAM" id="SSF54593">
    <property type="entry name" value="Glyoxalase/Bleomycin resistance protein/Dihydroxybiphenyl dioxygenase"/>
    <property type="match status" value="1"/>
</dbReference>
<dbReference type="PANTHER" id="PTHR36503:SF1">
    <property type="entry name" value="BLR2520 PROTEIN"/>
    <property type="match status" value="1"/>
</dbReference>
<dbReference type="InterPro" id="IPR004360">
    <property type="entry name" value="Glyas_Fos-R_dOase_dom"/>
</dbReference>
<feature type="domain" description="VOC" evidence="1">
    <location>
        <begin position="4"/>
        <end position="127"/>
    </location>
</feature>
<dbReference type="PROSITE" id="PS51819">
    <property type="entry name" value="VOC"/>
    <property type="match status" value="1"/>
</dbReference>
<reference evidence="2" key="1">
    <citation type="submission" date="2020-10" db="EMBL/GenBank/DDBJ databases">
        <title>Connecting structure to function with the recovery of over 1000 high-quality activated sludge metagenome-assembled genomes encoding full-length rRNA genes using long-read sequencing.</title>
        <authorList>
            <person name="Singleton C.M."/>
            <person name="Petriglieri F."/>
            <person name="Kristensen J.M."/>
            <person name="Kirkegaard R.H."/>
            <person name="Michaelsen T.Y."/>
            <person name="Andersen M.H."/>
            <person name="Karst S.M."/>
            <person name="Dueholm M.S."/>
            <person name="Nielsen P.H."/>
            <person name="Albertsen M."/>
        </authorList>
    </citation>
    <scope>NUCLEOTIDE SEQUENCE</scope>
    <source>
        <strain evidence="2">Ribe_18-Q3-R11-54_MAXAC.001</strain>
    </source>
</reference>
<name>A0A9D7XU20_9MICO</name>
<dbReference type="EMBL" id="JADKGK010000011">
    <property type="protein sequence ID" value="MBL0003448.1"/>
    <property type="molecule type" value="Genomic_DNA"/>
</dbReference>
<accession>A0A9D7XU20</accession>
<dbReference type="AlphaFoldDB" id="A0A9D7XU20"/>
<evidence type="ECO:0000313" key="2">
    <source>
        <dbReference type="EMBL" id="MBL0003448.1"/>
    </source>
</evidence>
<dbReference type="InterPro" id="IPR029068">
    <property type="entry name" value="Glyas_Bleomycin-R_OHBP_Dase"/>
</dbReference>
<evidence type="ECO:0000259" key="1">
    <source>
        <dbReference type="PROSITE" id="PS51819"/>
    </source>
</evidence>
<dbReference type="PANTHER" id="PTHR36503">
    <property type="entry name" value="BLR2520 PROTEIN"/>
    <property type="match status" value="1"/>
</dbReference>
<proteinExistence type="predicted"/>